<organism evidence="2 3">
    <name type="scientific">Candidatus Woesebacteria bacterium RIFCSPHIGHO2_01_FULL_39_28</name>
    <dbReference type="NCBI Taxonomy" id="1802496"/>
    <lineage>
        <taxon>Bacteria</taxon>
        <taxon>Candidatus Woeseibacteriota</taxon>
    </lineage>
</organism>
<sequence>MKKIIIALLFVIFVSAGLSTLGVFRRQNVATPASIINNPTPTEIIKNKKYKSQLITVDDPSGLYLYPNYEEQANSKDLINKNSCKSFVNAGFYSKDSSPLGLLISQGKLINKDRKSELFNGYFSVTSESGVFITDSVPRNEVRIALQSGPILIKDFSPQILKLKQDEEARRVVVATDKSGKIYFMVFYSEDSFFSGPFLKDLPQIVEDFERDSNLKFDNALNLDGGSASAFYSEDFFLSELNHVGSFFCILE</sequence>
<protein>
    <recommendedName>
        <fullName evidence="1">Phosphodiester glycosidase domain-containing protein</fullName>
    </recommendedName>
</protein>
<feature type="domain" description="Phosphodiester glycosidase" evidence="1">
    <location>
        <begin position="88"/>
        <end position="233"/>
    </location>
</feature>
<dbReference type="InterPro" id="IPR018711">
    <property type="entry name" value="NAGPA"/>
</dbReference>
<reference evidence="2 3" key="1">
    <citation type="journal article" date="2016" name="Nat. Commun.">
        <title>Thousands of microbial genomes shed light on interconnected biogeochemical processes in an aquifer system.</title>
        <authorList>
            <person name="Anantharaman K."/>
            <person name="Brown C.T."/>
            <person name="Hug L.A."/>
            <person name="Sharon I."/>
            <person name="Castelle C.J."/>
            <person name="Probst A.J."/>
            <person name="Thomas B.C."/>
            <person name="Singh A."/>
            <person name="Wilkins M.J."/>
            <person name="Karaoz U."/>
            <person name="Brodie E.L."/>
            <person name="Williams K.H."/>
            <person name="Hubbard S.S."/>
            <person name="Banfield J.F."/>
        </authorList>
    </citation>
    <scope>NUCLEOTIDE SEQUENCE [LARGE SCALE GENOMIC DNA]</scope>
</reference>
<dbReference type="Proteomes" id="UP000178851">
    <property type="component" value="Unassembled WGS sequence"/>
</dbReference>
<accession>A0A1F7YBJ9</accession>
<dbReference type="Pfam" id="PF09992">
    <property type="entry name" value="NAGPA"/>
    <property type="match status" value="1"/>
</dbReference>
<evidence type="ECO:0000313" key="3">
    <source>
        <dbReference type="Proteomes" id="UP000178851"/>
    </source>
</evidence>
<comment type="caution">
    <text evidence="2">The sequence shown here is derived from an EMBL/GenBank/DDBJ whole genome shotgun (WGS) entry which is preliminary data.</text>
</comment>
<dbReference type="EMBL" id="MGGI01000026">
    <property type="protein sequence ID" value="OGM24683.1"/>
    <property type="molecule type" value="Genomic_DNA"/>
</dbReference>
<dbReference type="PANTHER" id="PTHR40446:SF2">
    <property type="entry name" value="N-ACETYLGLUCOSAMINE-1-PHOSPHODIESTER ALPHA-N-ACETYLGLUCOSAMINIDASE"/>
    <property type="match status" value="1"/>
</dbReference>
<evidence type="ECO:0000313" key="2">
    <source>
        <dbReference type="EMBL" id="OGM24683.1"/>
    </source>
</evidence>
<dbReference type="PANTHER" id="PTHR40446">
    <property type="entry name" value="N-ACETYLGLUCOSAMINE-1-PHOSPHODIESTER ALPHA-N-ACETYLGLUCOSAMINIDASE"/>
    <property type="match status" value="1"/>
</dbReference>
<evidence type="ECO:0000259" key="1">
    <source>
        <dbReference type="Pfam" id="PF09992"/>
    </source>
</evidence>
<name>A0A1F7YBJ9_9BACT</name>
<dbReference type="AlphaFoldDB" id="A0A1F7YBJ9"/>
<gene>
    <name evidence="2" type="ORF">A2627_02695</name>
</gene>
<proteinExistence type="predicted"/>